<dbReference type="GO" id="GO:0004674">
    <property type="term" value="F:protein serine/threonine kinase activity"/>
    <property type="evidence" value="ECO:0007669"/>
    <property type="project" value="InterPro"/>
</dbReference>
<evidence type="ECO:0000256" key="3">
    <source>
        <dbReference type="ARBA" id="ARBA00022840"/>
    </source>
</evidence>
<evidence type="ECO:0000256" key="4">
    <source>
        <dbReference type="PROSITE-ProRule" id="PRU10141"/>
    </source>
</evidence>
<keyword evidence="3 4" id="KW-0067">ATP-binding</keyword>
<comment type="caution">
    <text evidence="7">The sequence shown here is derived from an EMBL/GenBank/DDBJ whole genome shotgun (WGS) entry which is preliminary data.</text>
</comment>
<evidence type="ECO:0000313" key="8">
    <source>
        <dbReference type="Proteomes" id="UP001162131"/>
    </source>
</evidence>
<reference evidence="7" key="1">
    <citation type="submission" date="2021-09" db="EMBL/GenBank/DDBJ databases">
        <authorList>
            <consortium name="AG Swart"/>
            <person name="Singh M."/>
            <person name="Singh A."/>
            <person name="Seah K."/>
            <person name="Emmerich C."/>
        </authorList>
    </citation>
    <scope>NUCLEOTIDE SEQUENCE</scope>
    <source>
        <strain evidence="7">ATCC30299</strain>
    </source>
</reference>
<evidence type="ECO:0000256" key="2">
    <source>
        <dbReference type="ARBA" id="ARBA00022741"/>
    </source>
</evidence>
<keyword evidence="8" id="KW-1185">Reference proteome</keyword>
<dbReference type="PROSITE" id="PS00107">
    <property type="entry name" value="PROTEIN_KINASE_ATP"/>
    <property type="match status" value="1"/>
</dbReference>
<dbReference type="InterPro" id="IPR045269">
    <property type="entry name" value="Atg1-like"/>
</dbReference>
<organism evidence="7 8">
    <name type="scientific">Blepharisma stoltei</name>
    <dbReference type="NCBI Taxonomy" id="1481888"/>
    <lineage>
        <taxon>Eukaryota</taxon>
        <taxon>Sar</taxon>
        <taxon>Alveolata</taxon>
        <taxon>Ciliophora</taxon>
        <taxon>Postciliodesmatophora</taxon>
        <taxon>Heterotrichea</taxon>
        <taxon>Heterotrichida</taxon>
        <taxon>Blepharismidae</taxon>
        <taxon>Blepharisma</taxon>
    </lineage>
</organism>
<feature type="domain" description="Protein kinase" evidence="6">
    <location>
        <begin position="8"/>
        <end position="263"/>
    </location>
</feature>
<dbReference type="FunFam" id="1.10.510.10:FF:000571">
    <property type="entry name" value="Maternal embryonic leucine zipper kinase"/>
    <property type="match status" value="1"/>
</dbReference>
<accession>A0AAU9IF22</accession>
<dbReference type="PROSITE" id="PS00108">
    <property type="entry name" value="PROTEIN_KINASE_ST"/>
    <property type="match status" value="1"/>
</dbReference>
<protein>
    <recommendedName>
        <fullName evidence="6">Protein kinase domain-containing protein</fullName>
    </recommendedName>
</protein>
<dbReference type="InterPro" id="IPR017441">
    <property type="entry name" value="Protein_kinase_ATP_BS"/>
</dbReference>
<proteinExistence type="predicted"/>
<dbReference type="InterPro" id="IPR011009">
    <property type="entry name" value="Kinase-like_dom_sf"/>
</dbReference>
<dbReference type="SMART" id="SM00220">
    <property type="entry name" value="S_TKc"/>
    <property type="match status" value="1"/>
</dbReference>
<dbReference type="Proteomes" id="UP001162131">
    <property type="component" value="Unassembled WGS sequence"/>
</dbReference>
<evidence type="ECO:0000256" key="1">
    <source>
        <dbReference type="ARBA" id="ARBA00011245"/>
    </source>
</evidence>
<dbReference type="AlphaFoldDB" id="A0AAU9IF22"/>
<dbReference type="PROSITE" id="PS50011">
    <property type="entry name" value="PROTEIN_KINASE_DOM"/>
    <property type="match status" value="1"/>
</dbReference>
<dbReference type="SUPFAM" id="SSF56112">
    <property type="entry name" value="Protein kinase-like (PK-like)"/>
    <property type="match status" value="1"/>
</dbReference>
<evidence type="ECO:0000259" key="6">
    <source>
        <dbReference type="PROSITE" id="PS50011"/>
    </source>
</evidence>
<dbReference type="EMBL" id="CAJZBQ010000006">
    <property type="protein sequence ID" value="CAG9312455.1"/>
    <property type="molecule type" value="Genomic_DNA"/>
</dbReference>
<gene>
    <name evidence="7" type="ORF">BSTOLATCC_MIC6558</name>
</gene>
<keyword evidence="2 4" id="KW-0547">Nucleotide-binding</keyword>
<comment type="subunit">
    <text evidence="1">Monomer.</text>
</comment>
<dbReference type="GO" id="GO:0005524">
    <property type="term" value="F:ATP binding"/>
    <property type="evidence" value="ECO:0007669"/>
    <property type="project" value="UniProtKB-UniRule"/>
</dbReference>
<dbReference type="GO" id="GO:0010506">
    <property type="term" value="P:regulation of autophagy"/>
    <property type="evidence" value="ECO:0007669"/>
    <property type="project" value="InterPro"/>
</dbReference>
<dbReference type="PANTHER" id="PTHR24348">
    <property type="entry name" value="SERINE/THREONINE-PROTEIN KINASE UNC-51-RELATED"/>
    <property type="match status" value="1"/>
</dbReference>
<dbReference type="GO" id="GO:0005737">
    <property type="term" value="C:cytoplasm"/>
    <property type="evidence" value="ECO:0007669"/>
    <property type="project" value="TreeGrafter"/>
</dbReference>
<evidence type="ECO:0000313" key="7">
    <source>
        <dbReference type="EMBL" id="CAG9312455.1"/>
    </source>
</evidence>
<dbReference type="InterPro" id="IPR008271">
    <property type="entry name" value="Ser/Thr_kinase_AS"/>
</dbReference>
<name>A0AAU9IF22_9CILI</name>
<dbReference type="Pfam" id="PF00069">
    <property type="entry name" value="Pkinase"/>
    <property type="match status" value="1"/>
</dbReference>
<evidence type="ECO:0000256" key="5">
    <source>
        <dbReference type="SAM" id="MobiDB-lite"/>
    </source>
</evidence>
<dbReference type="InterPro" id="IPR000719">
    <property type="entry name" value="Prot_kinase_dom"/>
</dbReference>
<dbReference type="Gene3D" id="1.10.510.10">
    <property type="entry name" value="Transferase(Phosphotransferase) domain 1"/>
    <property type="match status" value="1"/>
</dbReference>
<feature type="region of interest" description="Disordered" evidence="5">
    <location>
        <begin position="346"/>
        <end position="367"/>
    </location>
</feature>
<sequence>MVKKVGSYQLDRKIGEGNYGTVFIGVHSESKQVVAAKSVLLGKLNPKLIKQMEAEIAVLKGSNCPSIIKLYDVLKTQNNIYLIMEFCAGGDLEHYVKIHGRVAEPLAKKWLSQLVEAFIYLQEKRIMHRDLKLANILLTSENENEAEIRVADFGFARILNENSLAITQLGTPMFMAPEIFNSDAYSFKADVWSLGVLSYEILLGAPAFLCRTLNQLRKLQKEEIKFPENSPLSDDAKNFIRSMLTYNHNERPSFQELRSHPFFQEIYNIPHPIQPHEIAASPEIHMEDPPKEEIKEEQKEPAIDTINEEDYEILEKCEVEDSIPEKVEAVSPAKKVEEVKIEPPKPADVIERPPSIAKPPPKQETASNLVSKTTDLDYQASLLDILIENANNYSQQNRNVLAFAVVRYCKIKYEELFNSSEKIAQDFSLTRSRDEMFSELYDKIQMQLIIVGEQAESLEARIKPYSLPNLVPELVEEGLTLLNTNEQAKIKLSISLFTIAAEIDPNNAVLSDLMKSAYEKFQKGIRDQY</sequence>
<feature type="binding site" evidence="4">
    <location>
        <position position="37"/>
    </location>
    <ligand>
        <name>ATP</name>
        <dbReference type="ChEBI" id="CHEBI:30616"/>
    </ligand>
</feature>